<accession>A0A9D2KJI1</accession>
<keyword evidence="3" id="KW-0808">Transferase</keyword>
<protein>
    <submittedName>
        <fullName evidence="9">DUF2029 domain-containing protein</fullName>
    </submittedName>
</protein>
<comment type="similarity">
    <text evidence="7">Belongs to the glycosyltransferase 87 family.</text>
</comment>
<keyword evidence="2" id="KW-1003">Cell membrane</keyword>
<comment type="subcellular location">
    <subcellularLocation>
        <location evidence="1">Cell membrane</location>
        <topology evidence="1">Multi-pass membrane protein</topology>
    </subcellularLocation>
</comment>
<reference evidence="9" key="2">
    <citation type="submission" date="2021-04" db="EMBL/GenBank/DDBJ databases">
        <authorList>
            <person name="Gilroy R."/>
        </authorList>
    </citation>
    <scope>NUCLEOTIDE SEQUENCE</scope>
    <source>
        <strain evidence="9">ChiHjej8B7-3636</strain>
    </source>
</reference>
<keyword evidence="5 8" id="KW-1133">Transmembrane helix</keyword>
<feature type="transmembrane region" description="Helical" evidence="8">
    <location>
        <begin position="368"/>
        <end position="387"/>
    </location>
</feature>
<dbReference type="Proteomes" id="UP000824220">
    <property type="component" value="Unassembled WGS sequence"/>
</dbReference>
<dbReference type="EMBL" id="DXAM01000150">
    <property type="protein sequence ID" value="HJA05388.1"/>
    <property type="molecule type" value="Genomic_DNA"/>
</dbReference>
<evidence type="ECO:0000256" key="8">
    <source>
        <dbReference type="SAM" id="Phobius"/>
    </source>
</evidence>
<evidence type="ECO:0000256" key="7">
    <source>
        <dbReference type="ARBA" id="ARBA00024033"/>
    </source>
</evidence>
<keyword evidence="4 8" id="KW-0812">Transmembrane</keyword>
<dbReference type="GO" id="GO:0005886">
    <property type="term" value="C:plasma membrane"/>
    <property type="evidence" value="ECO:0007669"/>
    <property type="project" value="UniProtKB-SubCell"/>
</dbReference>
<keyword evidence="6 8" id="KW-0472">Membrane</keyword>
<feature type="transmembrane region" description="Helical" evidence="8">
    <location>
        <begin position="74"/>
        <end position="101"/>
    </location>
</feature>
<dbReference type="InterPro" id="IPR018584">
    <property type="entry name" value="GT87"/>
</dbReference>
<dbReference type="AlphaFoldDB" id="A0A9D2KJI1"/>
<dbReference type="GO" id="GO:0016758">
    <property type="term" value="F:hexosyltransferase activity"/>
    <property type="evidence" value="ECO:0007669"/>
    <property type="project" value="InterPro"/>
</dbReference>
<feature type="transmembrane region" description="Helical" evidence="8">
    <location>
        <begin position="113"/>
        <end position="146"/>
    </location>
</feature>
<sequence>MTRLGLAAAWGGFVAAHAIAIALGWLWPNQPMGDTYLVYEPWSQAALMGGDIVGVTAPWVYPPLALAPMVLAQALVWFTSYSLAWAALVAVLDACAFAVLVGRGRSRSRLIAGGYWAVFVAVLGPIGIFRLDAVTVPLAVAALLVAVRHPRIAGMLVGAATWMKVWPAALAAALVIALRRRWQVVAGGAIVSAVVAGVVVLAGGADHLLGFITTQGDRGLQIEAVAATPFLFGAGGAEISYDTAILTYQVSGSGVQQVAQLLSPLMLVVVGGICAIGVWRMRAGAAAGAVLPPLTLALVVALIVCNKVGSPQFQSWLLAPTVLWLVWDRYRATGPAMLVLATAALTHLVYPVYYHLVLVGDTVAVTVLGLRNALVVVLGVWAVVRLWRTPIHEGNSRARRLLRRTVRAERI</sequence>
<reference evidence="9" key="1">
    <citation type="journal article" date="2021" name="PeerJ">
        <title>Extensive microbial diversity within the chicken gut microbiome revealed by metagenomics and culture.</title>
        <authorList>
            <person name="Gilroy R."/>
            <person name="Ravi A."/>
            <person name="Getino M."/>
            <person name="Pursley I."/>
            <person name="Horton D.L."/>
            <person name="Alikhan N.F."/>
            <person name="Baker D."/>
            <person name="Gharbi K."/>
            <person name="Hall N."/>
            <person name="Watson M."/>
            <person name="Adriaenssens E.M."/>
            <person name="Foster-Nyarko E."/>
            <person name="Jarju S."/>
            <person name="Secka A."/>
            <person name="Antonio M."/>
            <person name="Oren A."/>
            <person name="Chaudhuri R.R."/>
            <person name="La Ragione R."/>
            <person name="Hildebrand F."/>
            <person name="Pallen M.J."/>
        </authorList>
    </citation>
    <scope>NUCLEOTIDE SEQUENCE</scope>
    <source>
        <strain evidence="9">ChiHjej8B7-3636</strain>
    </source>
</reference>
<feature type="transmembrane region" description="Helical" evidence="8">
    <location>
        <begin position="184"/>
        <end position="205"/>
    </location>
</feature>
<evidence type="ECO:0000256" key="1">
    <source>
        <dbReference type="ARBA" id="ARBA00004651"/>
    </source>
</evidence>
<evidence type="ECO:0000313" key="9">
    <source>
        <dbReference type="EMBL" id="HJA05388.1"/>
    </source>
</evidence>
<evidence type="ECO:0000256" key="3">
    <source>
        <dbReference type="ARBA" id="ARBA00022679"/>
    </source>
</evidence>
<feature type="transmembrane region" description="Helical" evidence="8">
    <location>
        <begin position="261"/>
        <end position="279"/>
    </location>
</feature>
<gene>
    <name evidence="9" type="ORF">H9800_11075</name>
</gene>
<evidence type="ECO:0000256" key="5">
    <source>
        <dbReference type="ARBA" id="ARBA00022989"/>
    </source>
</evidence>
<feature type="transmembrane region" description="Helical" evidence="8">
    <location>
        <begin position="336"/>
        <end position="356"/>
    </location>
</feature>
<evidence type="ECO:0000256" key="2">
    <source>
        <dbReference type="ARBA" id="ARBA00022475"/>
    </source>
</evidence>
<evidence type="ECO:0000256" key="6">
    <source>
        <dbReference type="ARBA" id="ARBA00023136"/>
    </source>
</evidence>
<proteinExistence type="inferred from homology"/>
<evidence type="ECO:0000313" key="10">
    <source>
        <dbReference type="Proteomes" id="UP000824220"/>
    </source>
</evidence>
<organism evidence="9 10">
    <name type="scientific">Candidatus Microbacterium stercoravium</name>
    <dbReference type="NCBI Taxonomy" id="2838697"/>
    <lineage>
        <taxon>Bacteria</taxon>
        <taxon>Bacillati</taxon>
        <taxon>Actinomycetota</taxon>
        <taxon>Actinomycetes</taxon>
        <taxon>Micrococcales</taxon>
        <taxon>Microbacteriaceae</taxon>
        <taxon>Microbacterium</taxon>
    </lineage>
</organism>
<comment type="caution">
    <text evidence="9">The sequence shown here is derived from an EMBL/GenBank/DDBJ whole genome shotgun (WGS) entry which is preliminary data.</text>
</comment>
<evidence type="ECO:0000256" key="4">
    <source>
        <dbReference type="ARBA" id="ARBA00022692"/>
    </source>
</evidence>
<dbReference type="Pfam" id="PF09594">
    <property type="entry name" value="GT87"/>
    <property type="match status" value="1"/>
</dbReference>
<feature type="transmembrane region" description="Helical" evidence="8">
    <location>
        <begin position="152"/>
        <end position="177"/>
    </location>
</feature>
<feature type="transmembrane region" description="Helical" evidence="8">
    <location>
        <begin position="286"/>
        <end position="304"/>
    </location>
</feature>
<name>A0A9D2KJI1_9MICO</name>